<gene>
    <name evidence="2" type="ORF">GIL414_LOCUS60286</name>
</gene>
<comment type="caution">
    <text evidence="2">The sequence shown here is derived from an EMBL/GenBank/DDBJ whole genome shotgun (WGS) entry which is preliminary data.</text>
</comment>
<protein>
    <submittedName>
        <fullName evidence="2">Uncharacterized protein</fullName>
    </submittedName>
</protein>
<dbReference type="AlphaFoldDB" id="A0A8S3EBZ7"/>
<evidence type="ECO:0000313" key="3">
    <source>
        <dbReference type="Proteomes" id="UP000681720"/>
    </source>
</evidence>
<dbReference type="EMBL" id="CAJOBJ010231936">
    <property type="protein sequence ID" value="CAF5056741.1"/>
    <property type="molecule type" value="Genomic_DNA"/>
</dbReference>
<organism evidence="2 3">
    <name type="scientific">Rotaria magnacalcarata</name>
    <dbReference type="NCBI Taxonomy" id="392030"/>
    <lineage>
        <taxon>Eukaryota</taxon>
        <taxon>Metazoa</taxon>
        <taxon>Spiralia</taxon>
        <taxon>Gnathifera</taxon>
        <taxon>Rotifera</taxon>
        <taxon>Eurotatoria</taxon>
        <taxon>Bdelloidea</taxon>
        <taxon>Philodinida</taxon>
        <taxon>Philodinidae</taxon>
        <taxon>Rotaria</taxon>
    </lineage>
</organism>
<evidence type="ECO:0000313" key="2">
    <source>
        <dbReference type="EMBL" id="CAF5056741.1"/>
    </source>
</evidence>
<accession>A0A8S3EBZ7</accession>
<feature type="compositionally biased region" description="Polar residues" evidence="1">
    <location>
        <begin position="19"/>
        <end position="39"/>
    </location>
</feature>
<proteinExistence type="predicted"/>
<feature type="region of interest" description="Disordered" evidence="1">
    <location>
        <begin position="1"/>
        <end position="39"/>
    </location>
</feature>
<feature type="non-terminal residue" evidence="2">
    <location>
        <position position="1"/>
    </location>
</feature>
<evidence type="ECO:0000256" key="1">
    <source>
        <dbReference type="SAM" id="MobiDB-lite"/>
    </source>
</evidence>
<name>A0A8S3EBZ7_9BILA</name>
<feature type="compositionally biased region" description="Polar residues" evidence="1">
    <location>
        <begin position="1"/>
        <end position="10"/>
    </location>
</feature>
<reference evidence="2" key="1">
    <citation type="submission" date="2021-02" db="EMBL/GenBank/DDBJ databases">
        <authorList>
            <person name="Nowell W R."/>
        </authorList>
    </citation>
    <scope>NUCLEOTIDE SEQUENCE</scope>
</reference>
<dbReference type="Proteomes" id="UP000681720">
    <property type="component" value="Unassembled WGS sequence"/>
</dbReference>
<sequence length="39" mass="4377">MDDQQDQAVYSNADGDYSRSMNANARISNGHPSYPYSSY</sequence>